<feature type="transmembrane region" description="Helical" evidence="8">
    <location>
        <begin position="190"/>
        <end position="216"/>
    </location>
</feature>
<dbReference type="Pfam" id="PF02028">
    <property type="entry name" value="BCCT"/>
    <property type="match status" value="1"/>
</dbReference>
<keyword evidence="3" id="KW-0813">Transport</keyword>
<dbReference type="PANTHER" id="PTHR30047">
    <property type="entry name" value="HIGH-AFFINITY CHOLINE TRANSPORT PROTEIN-RELATED"/>
    <property type="match status" value="1"/>
</dbReference>
<evidence type="ECO:0000313" key="9">
    <source>
        <dbReference type="EMBL" id="CRL61522.1"/>
    </source>
</evidence>
<feature type="transmembrane region" description="Helical" evidence="8">
    <location>
        <begin position="59"/>
        <end position="78"/>
    </location>
</feature>
<evidence type="ECO:0000313" key="11">
    <source>
        <dbReference type="Proteomes" id="UP000183920"/>
    </source>
</evidence>
<dbReference type="NCBIfam" id="TIGR00842">
    <property type="entry name" value="bcct"/>
    <property type="match status" value="1"/>
</dbReference>
<dbReference type="Proteomes" id="UP000183920">
    <property type="component" value="Unassembled WGS sequence"/>
</dbReference>
<dbReference type="GeneID" id="76521975"/>
<dbReference type="RefSeq" id="WP_072063574.1">
    <property type="nucleotide sequence ID" value="NZ_CAXOKJ010000002.1"/>
</dbReference>
<keyword evidence="6 8" id="KW-1133">Transmembrane helix</keyword>
<evidence type="ECO:0000256" key="1">
    <source>
        <dbReference type="ARBA" id="ARBA00004651"/>
    </source>
</evidence>
<evidence type="ECO:0000256" key="5">
    <source>
        <dbReference type="ARBA" id="ARBA00022692"/>
    </source>
</evidence>
<sequence>MSQQNDITPQKKVRMKINPPVFYTSALLILLVVGFSALFPELANDKLGHLQENLFRNASWFYILAVALVLLSVTYLGLSRFGEIKLGPDHARPHFSYFAWFAMLFSAGMGIGLMFFGVAEPVMHYLMPPTGEAQTVEAAKEAMRLTFFHWGLHAWAIYAIVALILAFFSYRHGLPLTLRSALYPIIGDRIYGPIGHAVDIFAVMGTVFGVATSLGFGVLQVNAGLNHLFNVPINPTIQVILIVVITGLATISVVSGLEKGIRFLSELNLGLAVILLLLVITLGPTVLILKSFVENTGGYLSEIVSKTFNLYAYEPKSSDWLGGWTLLYWGWWLSWSPFVGMFIARISRGRTIREFVVGVLFVPAGFTLLWMTVFGNTAIHLIKDKGAEVLANIVQQDVSLALFEFLNYFPFSSVLSFVAMLMVIVFFVTSADSGAMVVDTLASGGDSETPVWQRIFWAALMGISAITLLLAGGLTALQTVTIASALPFSIVLLASIYGLIKALRVDVYKRDSQQLTTIAPPASRNPIPWQRRLRNIAYFPKRSHVKRFMDEVIQPSMEMVSAELSKQATQCYIHNEEDDRIGFEVDLGDDMNFFYEVRLRFYTQPAFALAGLSDEERDEEHKYYRAEIHLKEGGQDYDVMGWTKEQIIHDILDQYEKHIHFLHVLGKQ</sequence>
<reference evidence="10 12" key="3">
    <citation type="submission" date="2020-12" db="EMBL/GenBank/DDBJ databases">
        <title>Enhanced detection system for hospital associated transmission using whole genome sequencing surveillance.</title>
        <authorList>
            <person name="Harrison L.H."/>
            <person name="Van Tyne D."/>
            <person name="Marsh J.W."/>
            <person name="Griffith M.P."/>
            <person name="Snyder D.J."/>
            <person name="Cooper V.S."/>
            <person name="Mustapha M."/>
        </authorList>
    </citation>
    <scope>NUCLEOTIDE SEQUENCE [LARGE SCALE GENOMIC DNA]</scope>
    <source>
        <strain evidence="10 12">PR00195</strain>
    </source>
</reference>
<keyword evidence="12" id="KW-1185">Reference proteome</keyword>
<dbReference type="NCBIfam" id="NF007399">
    <property type="entry name" value="PRK09928.1"/>
    <property type="match status" value="1"/>
</dbReference>
<feature type="transmembrane region" description="Helical" evidence="8">
    <location>
        <begin position="326"/>
        <end position="343"/>
    </location>
</feature>
<comment type="subcellular location">
    <subcellularLocation>
        <location evidence="1">Cell membrane</location>
        <topology evidence="1">Multi-pass membrane protein</topology>
    </subcellularLocation>
</comment>
<feature type="transmembrane region" description="Helical" evidence="8">
    <location>
        <begin position="269"/>
        <end position="289"/>
    </location>
</feature>
<protein>
    <submittedName>
        <fullName evidence="10">Choline BCCT transporter BetT</fullName>
    </submittedName>
    <submittedName>
        <fullName evidence="9">High-affinity choline transport protein</fullName>
    </submittedName>
</protein>
<reference evidence="9" key="1">
    <citation type="submission" date="2015-06" db="EMBL/GenBank/DDBJ databases">
        <authorList>
            <person name="Urmite Genomes Urmite Genomes"/>
        </authorList>
    </citation>
    <scope>NUCLEOTIDE SEQUENCE [LARGE SCALE GENOMIC DNA]</scope>
    <source>
        <strain evidence="9">CSUR P1867</strain>
    </source>
</reference>
<feature type="transmembrane region" description="Helical" evidence="8">
    <location>
        <begin position="21"/>
        <end position="39"/>
    </location>
</feature>
<evidence type="ECO:0000256" key="6">
    <source>
        <dbReference type="ARBA" id="ARBA00022989"/>
    </source>
</evidence>
<evidence type="ECO:0000256" key="7">
    <source>
        <dbReference type="ARBA" id="ARBA00023136"/>
    </source>
</evidence>
<evidence type="ECO:0000313" key="12">
    <source>
        <dbReference type="Proteomes" id="UP000619976"/>
    </source>
</evidence>
<feature type="transmembrane region" description="Helical" evidence="8">
    <location>
        <begin position="236"/>
        <end position="257"/>
    </location>
</feature>
<evidence type="ECO:0000313" key="10">
    <source>
        <dbReference type="EMBL" id="MBJ2117498.1"/>
    </source>
</evidence>
<evidence type="ECO:0000256" key="8">
    <source>
        <dbReference type="SAM" id="Phobius"/>
    </source>
</evidence>
<dbReference type="PROSITE" id="PS01303">
    <property type="entry name" value="BCCT"/>
    <property type="match status" value="1"/>
</dbReference>
<dbReference type="EMBL" id="CVRY01000003">
    <property type="protein sequence ID" value="CRL61522.1"/>
    <property type="molecule type" value="Genomic_DNA"/>
</dbReference>
<accession>A0A379EJE6</accession>
<accession>A0A0G4Q6J4</accession>
<evidence type="ECO:0000256" key="3">
    <source>
        <dbReference type="ARBA" id="ARBA00022448"/>
    </source>
</evidence>
<gene>
    <name evidence="9" type="primary">betT_1</name>
    <name evidence="10" type="synonym">betT</name>
    <name evidence="9" type="ORF">BN1804_01511</name>
    <name evidence="10" type="ORF">JFQ69_07485</name>
</gene>
<feature type="transmembrane region" description="Helical" evidence="8">
    <location>
        <begin position="455"/>
        <end position="474"/>
    </location>
</feature>
<proteinExistence type="inferred from homology"/>
<feature type="transmembrane region" description="Helical" evidence="8">
    <location>
        <begin position="408"/>
        <end position="428"/>
    </location>
</feature>
<evidence type="ECO:0000256" key="2">
    <source>
        <dbReference type="ARBA" id="ARBA00005658"/>
    </source>
</evidence>
<feature type="transmembrane region" description="Helical" evidence="8">
    <location>
        <begin position="98"/>
        <end position="119"/>
    </location>
</feature>
<keyword evidence="5 8" id="KW-0812">Transmembrane</keyword>
<dbReference type="GO" id="GO:0005886">
    <property type="term" value="C:plasma membrane"/>
    <property type="evidence" value="ECO:0007669"/>
    <property type="project" value="UniProtKB-SubCell"/>
</dbReference>
<evidence type="ECO:0000256" key="4">
    <source>
        <dbReference type="ARBA" id="ARBA00022475"/>
    </source>
</evidence>
<dbReference type="InterPro" id="IPR018093">
    <property type="entry name" value="BCCT_CS"/>
</dbReference>
<dbReference type="InterPro" id="IPR000060">
    <property type="entry name" value="BCCT_transptr"/>
</dbReference>
<comment type="similarity">
    <text evidence="2">Belongs to the BCCT transporter (TC 2.A.15) family.</text>
</comment>
<keyword evidence="7 8" id="KW-0472">Membrane</keyword>
<organism evidence="9 11">
    <name type="scientific">Proteus penneri</name>
    <dbReference type="NCBI Taxonomy" id="102862"/>
    <lineage>
        <taxon>Bacteria</taxon>
        <taxon>Pseudomonadati</taxon>
        <taxon>Pseudomonadota</taxon>
        <taxon>Gammaproteobacteria</taxon>
        <taxon>Enterobacterales</taxon>
        <taxon>Morganellaceae</taxon>
        <taxon>Proteus</taxon>
    </lineage>
</organism>
<keyword evidence="4" id="KW-1003">Cell membrane</keyword>
<dbReference type="AlphaFoldDB" id="A0A0G4Q6J4"/>
<dbReference type="GO" id="GO:0022857">
    <property type="term" value="F:transmembrane transporter activity"/>
    <property type="evidence" value="ECO:0007669"/>
    <property type="project" value="InterPro"/>
</dbReference>
<dbReference type="PANTHER" id="PTHR30047:SF7">
    <property type="entry name" value="HIGH-AFFINITY CHOLINE TRANSPORT PROTEIN"/>
    <property type="match status" value="1"/>
</dbReference>
<feature type="transmembrane region" description="Helical" evidence="8">
    <location>
        <begin position="150"/>
        <end position="170"/>
    </location>
</feature>
<reference evidence="11" key="2">
    <citation type="submission" date="2015-06" db="EMBL/GenBank/DDBJ databases">
        <authorList>
            <person name="Urmite Genomes"/>
        </authorList>
    </citation>
    <scope>NUCLEOTIDE SEQUENCE [LARGE SCALE GENOMIC DNA]</scope>
    <source>
        <strain evidence="11">CSUR P1867</strain>
    </source>
</reference>
<name>A0A0G4Q6J4_9GAMM</name>
<dbReference type="EMBL" id="JAEKCB010000003">
    <property type="protein sequence ID" value="MBJ2117498.1"/>
    <property type="molecule type" value="Genomic_DNA"/>
</dbReference>
<dbReference type="Proteomes" id="UP000619976">
    <property type="component" value="Unassembled WGS sequence"/>
</dbReference>
<feature type="transmembrane region" description="Helical" evidence="8">
    <location>
        <begin position="480"/>
        <end position="500"/>
    </location>
</feature>
<feature type="transmembrane region" description="Helical" evidence="8">
    <location>
        <begin position="355"/>
        <end position="374"/>
    </location>
</feature>